<feature type="domain" description="Heterokaryon incompatibility" evidence="1">
    <location>
        <begin position="55"/>
        <end position="247"/>
    </location>
</feature>
<reference evidence="2" key="1">
    <citation type="submission" date="2019-11" db="EMBL/GenBank/DDBJ databases">
        <title>Bipolaris sorokiniana Genome sequencing.</title>
        <authorList>
            <person name="Wang H."/>
        </authorList>
    </citation>
    <scope>NUCLEOTIDE SEQUENCE</scope>
</reference>
<evidence type="ECO:0000313" key="3">
    <source>
        <dbReference type="Proteomes" id="UP000624244"/>
    </source>
</evidence>
<protein>
    <recommendedName>
        <fullName evidence="1">Heterokaryon incompatibility domain-containing protein</fullName>
    </recommendedName>
</protein>
<dbReference type="InterPro" id="IPR052895">
    <property type="entry name" value="HetReg/Transcr_Mod"/>
</dbReference>
<organism evidence="2 3">
    <name type="scientific">Cochliobolus sativus</name>
    <name type="common">Common root rot and spot blotch fungus</name>
    <name type="synonym">Bipolaris sorokiniana</name>
    <dbReference type="NCBI Taxonomy" id="45130"/>
    <lineage>
        <taxon>Eukaryota</taxon>
        <taxon>Fungi</taxon>
        <taxon>Dikarya</taxon>
        <taxon>Ascomycota</taxon>
        <taxon>Pezizomycotina</taxon>
        <taxon>Dothideomycetes</taxon>
        <taxon>Pleosporomycetidae</taxon>
        <taxon>Pleosporales</taxon>
        <taxon>Pleosporineae</taxon>
        <taxon>Pleosporaceae</taxon>
        <taxon>Bipolaris</taxon>
    </lineage>
</organism>
<dbReference type="Pfam" id="PF06985">
    <property type="entry name" value="HET"/>
    <property type="match status" value="1"/>
</dbReference>
<dbReference type="PANTHER" id="PTHR24148:SF64">
    <property type="entry name" value="HETEROKARYON INCOMPATIBILITY DOMAIN-CONTAINING PROTEIN"/>
    <property type="match status" value="1"/>
</dbReference>
<evidence type="ECO:0000313" key="2">
    <source>
        <dbReference type="EMBL" id="KAF5844197.1"/>
    </source>
</evidence>
<sequence length="804" mass="92035">MFLSPAPALRVPTKPKYPGDPLRAGEIRVLWLQPGKWTDPIVCELSNAEIEFVRYRALSYVWGSQLHQRSVRLNGRSYPVTLNLESALRHLRAKYNRGLVLWVDALCIDQVNGEERTHQVQLMGRIYASCQECLVYLGQSLDSTVGALTEPTSVLDFGKYRTHVHAQTTLKPSHKPGLYDVFEFFYKLSESNHLHEILPAHGGQEEAGTNSEDHKSYKNSMHFFETLRMFMHAPFTPWWSRIWVIQEVALPPQVVILYGTISAPWTMFAKAAKEYQIHSSSCCREFLQNLPRDEEAVVHNSFETMSKVEDLRQRYHTHQSETAYLGLLELLRLFRDKKASDPKDKVFALLSMAEFVPGREPLTPDYSLSEKEVYRQATLESIYSTRSLSVFSTELGRKFRSDLPSWVPDWGAPGSHTYHLRAKAIKYYNACGREATPDSIIPIGNFKSNLGDPPSLPLKEKLEELRRHRNMYMKDKLSLQGLRIMRVEEVGEIMWGDDPASSRHTLLQWFHTWLRHAKPFGEAWHRVLLRDMKSFSEDTFPVYTESLQPSQRVPLFKFWRTICADVIHEHITTGSIRRVLAEDMSTFETWMRYSSMSPFSSAENRKQAGVWSSKAELWSLFLFVWPTAPDKGMSDAPDTAYVPMHLEDRQLVYNLLLDLMQASGLKILVIKWSAGDDCAWKTIYLRLVFELTRSYGTSIGLYTDREKSQIPSVERSVSIATLSRRLICGDGLIGLGPADMAVGDELFLLPGGKTPFVLRPLGDKCWGGKSRCFKYEIIGDCYLDGWMDGGAKVSSREWVDIVIV</sequence>
<dbReference type="Pfam" id="PF26639">
    <property type="entry name" value="Het-6_barrel"/>
    <property type="match status" value="1"/>
</dbReference>
<name>A0A8H5Z7F3_COCSA</name>
<dbReference type="AlphaFoldDB" id="A0A8H5Z7F3"/>
<evidence type="ECO:0000259" key="1">
    <source>
        <dbReference type="Pfam" id="PF06985"/>
    </source>
</evidence>
<accession>A0A8H5Z7F3</accession>
<gene>
    <name evidence="2" type="ORF">GGP41_004962</name>
</gene>
<dbReference type="EMBL" id="WNKQ01000026">
    <property type="protein sequence ID" value="KAF5844197.1"/>
    <property type="molecule type" value="Genomic_DNA"/>
</dbReference>
<dbReference type="PANTHER" id="PTHR24148">
    <property type="entry name" value="ANKYRIN REPEAT DOMAIN-CONTAINING PROTEIN 39 HOMOLOG-RELATED"/>
    <property type="match status" value="1"/>
</dbReference>
<dbReference type="InterPro" id="IPR010730">
    <property type="entry name" value="HET"/>
</dbReference>
<dbReference type="Proteomes" id="UP000624244">
    <property type="component" value="Unassembled WGS sequence"/>
</dbReference>
<comment type="caution">
    <text evidence="2">The sequence shown here is derived from an EMBL/GenBank/DDBJ whole genome shotgun (WGS) entry which is preliminary data.</text>
</comment>
<proteinExistence type="predicted"/>